<protein>
    <submittedName>
        <fullName evidence="1">Uncharacterized protein</fullName>
    </submittedName>
</protein>
<dbReference type="EMBL" id="GEVM01007871">
    <property type="protein sequence ID" value="JAU98067.1"/>
    <property type="molecule type" value="Transcribed_RNA"/>
</dbReference>
<accession>A0A1J3K003</accession>
<name>A0A1J3K003_NOCCA</name>
<gene>
    <name evidence="1" type="ORF">MP_TR6958_c0_g1_i1_g.20264</name>
</gene>
<reference evidence="1" key="1">
    <citation type="submission" date="2016-07" db="EMBL/GenBank/DDBJ databases">
        <title>De novo transcriptome assembly of four accessions of the metal hyperaccumulator plant Noccaea caerulescens.</title>
        <authorList>
            <person name="Blande D."/>
            <person name="Halimaa P."/>
            <person name="Tervahauta A.I."/>
            <person name="Aarts M.G."/>
            <person name="Karenlampi S.O."/>
        </authorList>
    </citation>
    <scope>NUCLEOTIDE SEQUENCE</scope>
</reference>
<proteinExistence type="predicted"/>
<organism evidence="1">
    <name type="scientific">Noccaea caerulescens</name>
    <name type="common">Alpine penny-cress</name>
    <name type="synonym">Thlaspi caerulescens</name>
    <dbReference type="NCBI Taxonomy" id="107243"/>
    <lineage>
        <taxon>Eukaryota</taxon>
        <taxon>Viridiplantae</taxon>
        <taxon>Streptophyta</taxon>
        <taxon>Embryophyta</taxon>
        <taxon>Tracheophyta</taxon>
        <taxon>Spermatophyta</taxon>
        <taxon>Magnoliopsida</taxon>
        <taxon>eudicotyledons</taxon>
        <taxon>Gunneridae</taxon>
        <taxon>Pentapetalae</taxon>
        <taxon>rosids</taxon>
        <taxon>malvids</taxon>
        <taxon>Brassicales</taxon>
        <taxon>Brassicaceae</taxon>
        <taxon>Coluteocarpeae</taxon>
        <taxon>Noccaea</taxon>
    </lineage>
</organism>
<evidence type="ECO:0000313" key="1">
    <source>
        <dbReference type="EMBL" id="JAU98067.1"/>
    </source>
</evidence>
<sequence>MAEHSCYVEASLALDVHEEGVGRLHKTLELVLRLLELSRRIEEIDVVLENHDCLRKCDGDEFVEKTLEAP</sequence>
<dbReference type="AlphaFoldDB" id="A0A1J3K003"/>